<reference evidence="3" key="2">
    <citation type="journal article" date="2024" name="Plant">
        <title>Genomic evolution and insights into agronomic trait innovations of Sesamum species.</title>
        <authorList>
            <person name="Miao H."/>
            <person name="Wang L."/>
            <person name="Qu L."/>
            <person name="Liu H."/>
            <person name="Sun Y."/>
            <person name="Le M."/>
            <person name="Wang Q."/>
            <person name="Wei S."/>
            <person name="Zheng Y."/>
            <person name="Lin W."/>
            <person name="Duan Y."/>
            <person name="Cao H."/>
            <person name="Xiong S."/>
            <person name="Wang X."/>
            <person name="Wei L."/>
            <person name="Li C."/>
            <person name="Ma Q."/>
            <person name="Ju M."/>
            <person name="Zhao R."/>
            <person name="Li G."/>
            <person name="Mu C."/>
            <person name="Tian Q."/>
            <person name="Mei H."/>
            <person name="Zhang T."/>
            <person name="Gao T."/>
            <person name="Zhang H."/>
        </authorList>
    </citation>
    <scope>NUCLEOTIDE SEQUENCE</scope>
    <source>
        <strain evidence="3">G01</strain>
    </source>
</reference>
<gene>
    <name evidence="3" type="ORF">Sangu_1565200</name>
</gene>
<feature type="domain" description="Endonuclease/exonuclease/phosphatase" evidence="2">
    <location>
        <begin position="386"/>
        <end position="501"/>
    </location>
</feature>
<name>A0AAW2MTT5_9LAMI</name>
<organism evidence="3">
    <name type="scientific">Sesamum angustifolium</name>
    <dbReference type="NCBI Taxonomy" id="2727405"/>
    <lineage>
        <taxon>Eukaryota</taxon>
        <taxon>Viridiplantae</taxon>
        <taxon>Streptophyta</taxon>
        <taxon>Embryophyta</taxon>
        <taxon>Tracheophyta</taxon>
        <taxon>Spermatophyta</taxon>
        <taxon>Magnoliopsida</taxon>
        <taxon>eudicotyledons</taxon>
        <taxon>Gunneridae</taxon>
        <taxon>Pentapetalae</taxon>
        <taxon>asterids</taxon>
        <taxon>lamiids</taxon>
        <taxon>Lamiales</taxon>
        <taxon>Pedaliaceae</taxon>
        <taxon>Sesamum</taxon>
    </lineage>
</organism>
<dbReference type="InterPro" id="IPR036691">
    <property type="entry name" value="Endo/exonu/phosph_ase_sf"/>
</dbReference>
<protein>
    <recommendedName>
        <fullName evidence="2">Endonuclease/exonuclease/phosphatase domain-containing protein</fullName>
    </recommendedName>
</protein>
<dbReference type="Gene3D" id="3.60.10.10">
    <property type="entry name" value="Endonuclease/exonuclease/phosphatase"/>
    <property type="match status" value="1"/>
</dbReference>
<feature type="compositionally biased region" description="Basic and acidic residues" evidence="1">
    <location>
        <begin position="347"/>
        <end position="362"/>
    </location>
</feature>
<comment type="caution">
    <text evidence="3">The sequence shown here is derived from an EMBL/GenBank/DDBJ whole genome shotgun (WGS) entry which is preliminary data.</text>
</comment>
<dbReference type="Pfam" id="PF03372">
    <property type="entry name" value="Exo_endo_phos"/>
    <property type="match status" value="1"/>
</dbReference>
<feature type="region of interest" description="Disordered" evidence="1">
    <location>
        <begin position="316"/>
        <end position="336"/>
    </location>
</feature>
<feature type="region of interest" description="Disordered" evidence="1">
    <location>
        <begin position="343"/>
        <end position="362"/>
    </location>
</feature>
<evidence type="ECO:0000259" key="2">
    <source>
        <dbReference type="Pfam" id="PF03372"/>
    </source>
</evidence>
<reference evidence="3" key="1">
    <citation type="submission" date="2020-06" db="EMBL/GenBank/DDBJ databases">
        <authorList>
            <person name="Li T."/>
            <person name="Hu X."/>
            <person name="Zhang T."/>
            <person name="Song X."/>
            <person name="Zhang H."/>
            <person name="Dai N."/>
            <person name="Sheng W."/>
            <person name="Hou X."/>
            <person name="Wei L."/>
        </authorList>
    </citation>
    <scope>NUCLEOTIDE SEQUENCE</scope>
    <source>
        <strain evidence="3">G01</strain>
        <tissue evidence="3">Leaf</tissue>
    </source>
</reference>
<dbReference type="SUPFAM" id="SSF56219">
    <property type="entry name" value="DNase I-like"/>
    <property type="match status" value="1"/>
</dbReference>
<dbReference type="InterPro" id="IPR005135">
    <property type="entry name" value="Endo/exonuclease/phosphatase"/>
</dbReference>
<dbReference type="GO" id="GO:0003824">
    <property type="term" value="F:catalytic activity"/>
    <property type="evidence" value="ECO:0007669"/>
    <property type="project" value="InterPro"/>
</dbReference>
<evidence type="ECO:0000313" key="3">
    <source>
        <dbReference type="EMBL" id="KAL0334090.1"/>
    </source>
</evidence>
<accession>A0AAW2MTT5</accession>
<dbReference type="PANTHER" id="PTHR33710">
    <property type="entry name" value="BNAC02G09200D PROTEIN"/>
    <property type="match status" value="1"/>
</dbReference>
<dbReference type="EMBL" id="JACGWK010000009">
    <property type="protein sequence ID" value="KAL0334090.1"/>
    <property type="molecule type" value="Genomic_DNA"/>
</dbReference>
<evidence type="ECO:0000256" key="1">
    <source>
        <dbReference type="SAM" id="MobiDB-lite"/>
    </source>
</evidence>
<sequence>MEGNLLCTFSNNIPNRTRRIILETLQMSECNHKAKHLGLPFCKQNSRNMTFNEIIGKLSSKLASWKAKNLSQVGKMVTGASWTWQDVIKCVKIIKAGICFNVSTHTAINIWEDPWIPSIQDFTPKSLNNLNPEWLILVRDLIDQSANQWNLELLNQMFSTEVVHEIRKIQIPAEVEPSKPLWGPSKSGKFTIKSAFKTITQGSKCNHPKDELVGKRIWSLDARVCVEINSLEPLQTGIGEGFGTEAPGASSSGAKGTEDGVEMELHDTVPPVGIPEPLLHEEAMDGGTEKDIPISQSPPDVCQGAADVATCSLEPAVPEEPLPQDGSPGSDTEGVTKRLARHRRYRSVGDEPEAHSASPDRGKVDHEQLLHVRLESNKWPKPLFVTAVYAKCDTVKRRALWDALRAVSVGAFPWIVGGDFNTILSPDERSGGSTPSGMAMSDIHDAIADSALVDARYVGSPHTWYSRRLRQRLDRVLISSCWMTVFPKMQVAHLELSQSDHRGLLVEAECTMERKKLTPLKHCLKEWNKTVFGNVFDNVAVTERGLKEADEAYDQDPFDHTLV</sequence>
<proteinExistence type="predicted"/>
<dbReference type="PANTHER" id="PTHR33710:SF71">
    <property type="entry name" value="ENDONUCLEASE_EXONUCLEASE_PHOSPHATASE DOMAIN-CONTAINING PROTEIN"/>
    <property type="match status" value="1"/>
</dbReference>
<dbReference type="AlphaFoldDB" id="A0AAW2MTT5"/>